<dbReference type="PANTHER" id="PTHR10629">
    <property type="entry name" value="CYTOSINE-SPECIFIC METHYLTRANSFERASE"/>
    <property type="match status" value="1"/>
</dbReference>
<evidence type="ECO:0000256" key="5">
    <source>
        <dbReference type="PROSITE-ProRule" id="PRU01016"/>
    </source>
</evidence>
<evidence type="ECO:0000256" key="6">
    <source>
        <dbReference type="RuleBase" id="RU000416"/>
    </source>
</evidence>
<dbReference type="InterPro" id="IPR031303">
    <property type="entry name" value="C5_meth_CS"/>
</dbReference>
<evidence type="ECO:0000256" key="1">
    <source>
        <dbReference type="ARBA" id="ARBA00022603"/>
    </source>
</evidence>
<keyword evidence="4" id="KW-0680">Restriction system</keyword>
<dbReference type="InterPro" id="IPR001525">
    <property type="entry name" value="C5_MeTfrase"/>
</dbReference>
<organism evidence="9 10">
    <name type="scientific">Streptomyces toyocaensis</name>
    <dbReference type="NCBI Taxonomy" id="55952"/>
    <lineage>
        <taxon>Bacteria</taxon>
        <taxon>Bacillati</taxon>
        <taxon>Actinomycetota</taxon>
        <taxon>Actinomycetes</taxon>
        <taxon>Kitasatosporales</taxon>
        <taxon>Streptomycetaceae</taxon>
        <taxon>Streptomyces</taxon>
    </lineage>
</organism>
<dbReference type="GO" id="GO:0032259">
    <property type="term" value="P:methylation"/>
    <property type="evidence" value="ECO:0007669"/>
    <property type="project" value="UniProtKB-KW"/>
</dbReference>
<comment type="catalytic activity">
    <reaction evidence="7">
        <text>a 2'-deoxycytidine in DNA + S-adenosyl-L-methionine = a 5-methyl-2'-deoxycytidine in DNA + S-adenosyl-L-homocysteine + H(+)</text>
        <dbReference type="Rhea" id="RHEA:13681"/>
        <dbReference type="Rhea" id="RHEA-COMP:11369"/>
        <dbReference type="Rhea" id="RHEA-COMP:11370"/>
        <dbReference type="ChEBI" id="CHEBI:15378"/>
        <dbReference type="ChEBI" id="CHEBI:57856"/>
        <dbReference type="ChEBI" id="CHEBI:59789"/>
        <dbReference type="ChEBI" id="CHEBI:85452"/>
        <dbReference type="ChEBI" id="CHEBI:85454"/>
        <dbReference type="EC" id="2.1.1.37"/>
    </reaction>
</comment>
<dbReference type="InterPro" id="IPR018117">
    <property type="entry name" value="C5_DNA_meth_AS"/>
</dbReference>
<evidence type="ECO:0000256" key="3">
    <source>
        <dbReference type="ARBA" id="ARBA00022691"/>
    </source>
</evidence>
<proteinExistence type="inferred from homology"/>
<dbReference type="Pfam" id="PF00145">
    <property type="entry name" value="DNA_methylase"/>
    <property type="match status" value="1"/>
</dbReference>
<comment type="caution">
    <text evidence="9">The sequence shown here is derived from an EMBL/GenBank/DDBJ whole genome shotgun (WGS) entry which is preliminary data.</text>
</comment>
<dbReference type="SUPFAM" id="SSF53335">
    <property type="entry name" value="S-adenosyl-L-methionine-dependent methyltransferases"/>
    <property type="match status" value="1"/>
</dbReference>
<dbReference type="AlphaFoldDB" id="A0A081XU83"/>
<evidence type="ECO:0000256" key="4">
    <source>
        <dbReference type="ARBA" id="ARBA00022747"/>
    </source>
</evidence>
<dbReference type="InterPro" id="IPR050390">
    <property type="entry name" value="C5-Methyltransferase"/>
</dbReference>
<protein>
    <recommendedName>
        <fullName evidence="7">Cytosine-specific methyltransferase</fullName>
        <ecNumber evidence="7">2.1.1.37</ecNumber>
    </recommendedName>
</protein>
<dbReference type="PROSITE" id="PS00094">
    <property type="entry name" value="C5_MTASE_1"/>
    <property type="match status" value="1"/>
</dbReference>
<dbReference type="EMBL" id="JFCB01000007">
    <property type="protein sequence ID" value="KES07106.1"/>
    <property type="molecule type" value="Genomic_DNA"/>
</dbReference>
<dbReference type="OrthoDB" id="9813719at2"/>
<dbReference type="Proteomes" id="UP000028341">
    <property type="component" value="Unassembled WGS sequence"/>
</dbReference>
<name>A0A081XU83_STRTO</name>
<feature type="active site" evidence="5">
    <location>
        <position position="110"/>
    </location>
</feature>
<feature type="region of interest" description="Disordered" evidence="8">
    <location>
        <begin position="280"/>
        <end position="305"/>
    </location>
</feature>
<dbReference type="RefSeq" id="WP_051858099.1">
    <property type="nucleotide sequence ID" value="NZ_JBFADL010000005.1"/>
</dbReference>
<dbReference type="EC" id="2.1.1.37" evidence="7"/>
<evidence type="ECO:0000313" key="10">
    <source>
        <dbReference type="Proteomes" id="UP000028341"/>
    </source>
</evidence>
<dbReference type="REBASE" id="93281">
    <property type="entry name" value="M.Sto15009ORF10980P"/>
</dbReference>
<reference evidence="9 10" key="1">
    <citation type="submission" date="2014-02" db="EMBL/GenBank/DDBJ databases">
        <title>The genome announcement of Streptomyces toyocaensis NRRL15009.</title>
        <authorList>
            <person name="Hong H.-J."/>
            <person name="Kwun M.J."/>
        </authorList>
    </citation>
    <scope>NUCLEOTIDE SEQUENCE [LARGE SCALE GENOMIC DNA]</scope>
    <source>
        <strain evidence="9 10">NRRL 15009</strain>
    </source>
</reference>
<dbReference type="Gene3D" id="3.90.120.10">
    <property type="entry name" value="DNA Methylase, subunit A, domain 2"/>
    <property type="match status" value="1"/>
</dbReference>
<evidence type="ECO:0000256" key="7">
    <source>
        <dbReference type="RuleBase" id="RU000417"/>
    </source>
</evidence>
<dbReference type="PROSITE" id="PS00095">
    <property type="entry name" value="C5_MTASE_2"/>
    <property type="match status" value="1"/>
</dbReference>
<dbReference type="GO" id="GO:0003886">
    <property type="term" value="F:DNA (cytosine-5-)-methyltransferase activity"/>
    <property type="evidence" value="ECO:0007669"/>
    <property type="project" value="UniProtKB-EC"/>
</dbReference>
<keyword evidence="10" id="KW-1185">Reference proteome</keyword>
<accession>A0A081XU83</accession>
<evidence type="ECO:0000313" key="9">
    <source>
        <dbReference type="EMBL" id="KES07106.1"/>
    </source>
</evidence>
<dbReference type="PROSITE" id="PS51679">
    <property type="entry name" value="SAM_MT_C5"/>
    <property type="match status" value="1"/>
</dbReference>
<dbReference type="NCBIfam" id="TIGR00675">
    <property type="entry name" value="dcm"/>
    <property type="match status" value="1"/>
</dbReference>
<dbReference type="GO" id="GO:0009307">
    <property type="term" value="P:DNA restriction-modification system"/>
    <property type="evidence" value="ECO:0007669"/>
    <property type="project" value="UniProtKB-KW"/>
</dbReference>
<dbReference type="STRING" id="55952.BU52_10980"/>
<keyword evidence="2 5" id="KW-0808">Transferase</keyword>
<keyword evidence="1 5" id="KW-0489">Methyltransferase</keyword>
<dbReference type="GO" id="GO:0003677">
    <property type="term" value="F:DNA binding"/>
    <property type="evidence" value="ECO:0007669"/>
    <property type="project" value="TreeGrafter"/>
</dbReference>
<sequence length="406" mass="44611">MTRTQEAQGASTTPMEPQFTSIEICAGAGGQAIGLHQAGFGHLALVEIDAHAVETLKLNIEDHEVWAWEREHCDVLSADVKEFDPYRDVQKSSELLKMRGLDLLAGGVPCPPFSHAGKQLGKDDERDLFPRMLELVGILKPRAVMIENVRGIMDPKFSDYRDWIMARLQGGVYRGDDGQMTEESGLGYTVAHWGVLEASDFGVPQLRPRAILVAFRDDIITDLKYEWPAATHEEPVSIAEGLQESMLERYSRYFEGAQSKRAHAAYEKWFKKAKERDEELRGKGGGVAPTLVGGSKKHGGADLGPSRAKAAWRQLGISGMGVANDIDTCKVKQTEERDLFGPDGPMLTVRQAAIVQGFPTSWDFFGGKTAQYRQVGNAFPPPVAKAVGQSIADVLKAAQERDQSES</sequence>
<dbReference type="GO" id="GO:0044027">
    <property type="term" value="P:negative regulation of gene expression via chromosomal CpG island methylation"/>
    <property type="evidence" value="ECO:0007669"/>
    <property type="project" value="TreeGrafter"/>
</dbReference>
<evidence type="ECO:0000256" key="2">
    <source>
        <dbReference type="ARBA" id="ARBA00022679"/>
    </source>
</evidence>
<dbReference type="PANTHER" id="PTHR10629:SF52">
    <property type="entry name" value="DNA (CYTOSINE-5)-METHYLTRANSFERASE 1"/>
    <property type="match status" value="1"/>
</dbReference>
<dbReference type="InterPro" id="IPR029063">
    <property type="entry name" value="SAM-dependent_MTases_sf"/>
</dbReference>
<dbReference type="Gene3D" id="3.40.50.150">
    <property type="entry name" value="Vaccinia Virus protein VP39"/>
    <property type="match status" value="1"/>
</dbReference>
<gene>
    <name evidence="9" type="ORF">BU52_10980</name>
</gene>
<evidence type="ECO:0000256" key="8">
    <source>
        <dbReference type="SAM" id="MobiDB-lite"/>
    </source>
</evidence>
<dbReference type="PRINTS" id="PR00105">
    <property type="entry name" value="C5METTRFRASE"/>
</dbReference>
<keyword evidence="3 5" id="KW-0949">S-adenosyl-L-methionine</keyword>
<comment type="similarity">
    <text evidence="5 6">Belongs to the class I-like SAM-binding methyltransferase superfamily. C5-methyltransferase family.</text>
</comment>
<dbReference type="eggNOG" id="COG0270">
    <property type="taxonomic scope" value="Bacteria"/>
</dbReference>